<organism evidence="2 3">
    <name type="scientific">Vanrija albida</name>
    <dbReference type="NCBI Taxonomy" id="181172"/>
    <lineage>
        <taxon>Eukaryota</taxon>
        <taxon>Fungi</taxon>
        <taxon>Dikarya</taxon>
        <taxon>Basidiomycota</taxon>
        <taxon>Agaricomycotina</taxon>
        <taxon>Tremellomycetes</taxon>
        <taxon>Trichosporonales</taxon>
        <taxon>Trichosporonaceae</taxon>
        <taxon>Vanrija</taxon>
    </lineage>
</organism>
<protein>
    <submittedName>
        <fullName evidence="2">Uncharacterized protein</fullName>
    </submittedName>
</protein>
<evidence type="ECO:0000313" key="3">
    <source>
        <dbReference type="Proteomes" id="UP001565368"/>
    </source>
</evidence>
<dbReference type="GeneID" id="95986325"/>
<feature type="compositionally biased region" description="Acidic residues" evidence="1">
    <location>
        <begin position="67"/>
        <end position="79"/>
    </location>
</feature>
<sequence>MDPHSGDDSLFFDGSSGDLRSPPGHSRSLAAARAERERAHAAARRQYGLPPADPTYRPHGFSAAAPDADDSLEFDDDSAELYARNSTPVPRGRAGPLFTAANPDAEESFAAEGYADASFAEGSYESYEEQDGIEVDGTEVPEQETTYAESEGSSAAYDPDDDPEAWAERLDELAGVLEMSEVEARALRWGPAVGRERDAPDLAIDDFRAVLDHHLTTTAWRFEPREAAHPVRVLGRAWVGAQAGERVAVDAAARDVLLENGGWR</sequence>
<dbReference type="RefSeq" id="XP_069208414.1">
    <property type="nucleotide sequence ID" value="XM_069353772.1"/>
</dbReference>
<dbReference type="Proteomes" id="UP001565368">
    <property type="component" value="Unassembled WGS sequence"/>
</dbReference>
<feature type="compositionally biased region" description="Acidic residues" evidence="1">
    <location>
        <begin position="126"/>
        <end position="142"/>
    </location>
</feature>
<proteinExistence type="predicted"/>
<feature type="compositionally biased region" description="Polar residues" evidence="1">
    <location>
        <begin position="143"/>
        <end position="153"/>
    </location>
</feature>
<keyword evidence="3" id="KW-1185">Reference proteome</keyword>
<reference evidence="2 3" key="1">
    <citation type="submission" date="2023-08" db="EMBL/GenBank/DDBJ databases">
        <title>Annotated Genome Sequence of Vanrija albida AlHP1.</title>
        <authorList>
            <person name="Herzog R."/>
        </authorList>
    </citation>
    <scope>NUCLEOTIDE SEQUENCE [LARGE SCALE GENOMIC DNA]</scope>
    <source>
        <strain evidence="2 3">AlHP1</strain>
    </source>
</reference>
<gene>
    <name evidence="2" type="ORF">Q8F55_005282</name>
</gene>
<evidence type="ECO:0000256" key="1">
    <source>
        <dbReference type="SAM" id="MobiDB-lite"/>
    </source>
</evidence>
<name>A0ABR3Q1E3_9TREE</name>
<feature type="compositionally biased region" description="Low complexity" evidence="1">
    <location>
        <begin position="8"/>
        <end position="19"/>
    </location>
</feature>
<comment type="caution">
    <text evidence="2">The sequence shown here is derived from an EMBL/GenBank/DDBJ whole genome shotgun (WGS) entry which is preliminary data.</text>
</comment>
<feature type="region of interest" description="Disordered" evidence="1">
    <location>
        <begin position="1"/>
        <end position="100"/>
    </location>
</feature>
<accession>A0ABR3Q1E3</accession>
<evidence type="ECO:0000313" key="2">
    <source>
        <dbReference type="EMBL" id="KAL1408470.1"/>
    </source>
</evidence>
<feature type="region of interest" description="Disordered" evidence="1">
    <location>
        <begin position="120"/>
        <end position="163"/>
    </location>
</feature>
<dbReference type="EMBL" id="JBBXJM010000004">
    <property type="protein sequence ID" value="KAL1408470.1"/>
    <property type="molecule type" value="Genomic_DNA"/>
</dbReference>